<dbReference type="InterPro" id="IPR038269">
    <property type="entry name" value="SCAN_sf"/>
</dbReference>
<evidence type="ECO:0000259" key="2">
    <source>
        <dbReference type="PROSITE" id="PS50804"/>
    </source>
</evidence>
<dbReference type="EMBL" id="JBHFQA010000006">
    <property type="protein sequence ID" value="KAL2098445.1"/>
    <property type="molecule type" value="Genomic_DNA"/>
</dbReference>
<dbReference type="SMART" id="SM00431">
    <property type="entry name" value="SCAN"/>
    <property type="match status" value="1"/>
</dbReference>
<sequence>MRRGALQQPSNRKKVKQPADQGEPTSGPEHPEGEEERASSSEDDSSLGLEHLMRRFMQQQQEWDGRFEREMRAQDQRVRALQHQFSQLQTYVSSEPGDPVTVQAHYSHTPTPMAWAAPMMSPFTEDEDIKHYLTTFERMAMASQWPMDMWALYLVPLLTGKARAAYVAMDIRDAQDYDKVKRAILSKFEIDSETYRQRFRSRQVLEGETPRDLQARLRDLFEKWFCPHERSKEKVAELIILEQFLWMVNPELRTWIKEHNPPSATHAAELAETWTTRSPTGLYG</sequence>
<feature type="region of interest" description="Disordered" evidence="1">
    <location>
        <begin position="1"/>
        <end position="45"/>
    </location>
</feature>
<dbReference type="PROSITE" id="PS50804">
    <property type="entry name" value="SCAN_BOX"/>
    <property type="match status" value="1"/>
</dbReference>
<dbReference type="Pfam" id="PF02023">
    <property type="entry name" value="SCAN"/>
    <property type="match status" value="1"/>
</dbReference>
<dbReference type="SUPFAM" id="SSF47353">
    <property type="entry name" value="Retrovirus capsid dimerization domain-like"/>
    <property type="match status" value="1"/>
</dbReference>
<dbReference type="AlphaFoldDB" id="A0ABD1KH23"/>
<reference evidence="3 4" key="1">
    <citation type="submission" date="2024-09" db="EMBL/GenBank/DDBJ databases">
        <title>A chromosome-level genome assembly of Gray's grenadier anchovy, Coilia grayii.</title>
        <authorList>
            <person name="Fu Z."/>
        </authorList>
    </citation>
    <scope>NUCLEOTIDE SEQUENCE [LARGE SCALE GENOMIC DNA]</scope>
    <source>
        <strain evidence="3">G4</strain>
        <tissue evidence="3">Muscle</tissue>
    </source>
</reference>
<dbReference type="PANTHER" id="PTHR46888:SF1">
    <property type="entry name" value="RIBONUCLEASE H"/>
    <property type="match status" value="1"/>
</dbReference>
<evidence type="ECO:0000256" key="1">
    <source>
        <dbReference type="SAM" id="MobiDB-lite"/>
    </source>
</evidence>
<comment type="caution">
    <text evidence="3">The sequence shown here is derived from an EMBL/GenBank/DDBJ whole genome shotgun (WGS) entry which is preliminary data.</text>
</comment>
<dbReference type="Gene3D" id="1.10.4020.10">
    <property type="entry name" value="DNA breaking-rejoining enzymes"/>
    <property type="match status" value="1"/>
</dbReference>
<dbReference type="Proteomes" id="UP001591681">
    <property type="component" value="Unassembled WGS sequence"/>
</dbReference>
<protein>
    <recommendedName>
        <fullName evidence="2">SCAN box domain-containing protein</fullName>
    </recommendedName>
</protein>
<gene>
    <name evidence="3" type="ORF">ACEWY4_007652</name>
</gene>
<dbReference type="PANTHER" id="PTHR46888">
    <property type="entry name" value="ZINC KNUCKLE DOMAINCONTAINING PROTEIN-RELATED"/>
    <property type="match status" value="1"/>
</dbReference>
<proteinExistence type="predicted"/>
<evidence type="ECO:0000313" key="3">
    <source>
        <dbReference type="EMBL" id="KAL2098445.1"/>
    </source>
</evidence>
<organism evidence="3 4">
    <name type="scientific">Coilia grayii</name>
    <name type="common">Gray's grenadier anchovy</name>
    <dbReference type="NCBI Taxonomy" id="363190"/>
    <lineage>
        <taxon>Eukaryota</taxon>
        <taxon>Metazoa</taxon>
        <taxon>Chordata</taxon>
        <taxon>Craniata</taxon>
        <taxon>Vertebrata</taxon>
        <taxon>Euteleostomi</taxon>
        <taxon>Actinopterygii</taxon>
        <taxon>Neopterygii</taxon>
        <taxon>Teleostei</taxon>
        <taxon>Clupei</taxon>
        <taxon>Clupeiformes</taxon>
        <taxon>Clupeoidei</taxon>
        <taxon>Engraulidae</taxon>
        <taxon>Coilinae</taxon>
        <taxon>Coilia</taxon>
    </lineage>
</organism>
<evidence type="ECO:0000313" key="4">
    <source>
        <dbReference type="Proteomes" id="UP001591681"/>
    </source>
</evidence>
<accession>A0ABD1KH23</accession>
<keyword evidence="4" id="KW-1185">Reference proteome</keyword>
<dbReference type="InterPro" id="IPR003309">
    <property type="entry name" value="SCAN_dom"/>
</dbReference>
<name>A0ABD1KH23_9TELE</name>
<feature type="domain" description="SCAN box" evidence="2">
    <location>
        <begin position="196"/>
        <end position="272"/>
    </location>
</feature>